<feature type="compositionally biased region" description="Acidic residues" evidence="5">
    <location>
        <begin position="1018"/>
        <end position="1029"/>
    </location>
</feature>
<dbReference type="SUPFAM" id="SSF52540">
    <property type="entry name" value="P-loop containing nucleoside triphosphate hydrolases"/>
    <property type="match status" value="1"/>
</dbReference>
<sequence>MSLRRSFRNPSVPGLSSVASTNSLPGPSNLRERYRNWRTPQTAQLGGTTTRRVNNGMVYDVPDGELGKRSIGSDSARANELQGKFARMGDHGNRGGMMTGQAGTVRQRVYETQVEDEENLDEGDQVSEEERQKLGDEAGVPSILAIHSSGGMQIGAAFYDPIWKKVSVLEDTKDNEKWDLVILLLEQCCPSVVVTSPSAKDSLKDVIESFCTENPATSYKLHLGKDFTIGRAVDLMAELNLANLVVPAHKAALSSQGTVAAQSAPFHSSPTRSSTFSSEYEGRMGPDEEDFAGMGKRRMTLVKVGTLVNVDAPIAMSAMGGLLAHLRVLRKAQARETSLIFPIERLENMALDHYMLINRDALESLAILDDGTRDRGRDETMGKQEKLTLFGLFNTCCTAAGKNLFRSWFLRPLLDLDQISERHDAIAIFSGAHVSADSQGLLSLEDNPSISENIRKEMKKITNVAQSMKKIKRGLDSPIDWSGVTQSIAAVIEAKELLHQMEGADTLPVVQQLQTAVSHELHQVLQLCAANIDWESSMDEKRICLRPGVDKELDELKAKDKTIDPILMSLANKLRYELDPRFFQELECLRWDQFGFLLRVRTHGDGYRAPEDFEPIMEHDGWYYFRSAYTQALDNEFGDIGGMIMARELEIASIMAEKLLLHEKEFESIQEIVANLDCLLALAKAALNYQLIRPLMSEEPLLEIRAGRHILQELCVSNYIPNDTMMEGGQNERYNSMMVITGANASGKSGYGKQVAWIAFMAQIGSYVPAEHATIGLVDKIFTRIQTRESASKPASAFMIDLEQVSHALRGSTERSLIILDEFGKGTEAADGAGLLAGVVEHLLSGACPRTIVLTHFHELFAQEIIPDTLPITFAHMGTQFYDDDQSLAYLYKLCPGQSGTSYAAECALAHGLPKKIVDRSREATKLFATHQASKLYETEPTPEDIKDLEKCETLAKRFLSWDIDPETTDILETLRYIFQSSMGLDEDGKEESSEQEGQGRCASSENNAQGEGSAGIEEMDEVLWDDSEDIVKIPRSRFETGVTSPGDQDDESVIGTVDLYELNN</sequence>
<feature type="domain" description="DNA mismatch repair proteins mutS family" evidence="6">
    <location>
        <begin position="816"/>
        <end position="832"/>
    </location>
</feature>
<evidence type="ECO:0000256" key="4">
    <source>
        <dbReference type="ARBA" id="ARBA00023125"/>
    </source>
</evidence>
<evidence type="ECO:0000256" key="5">
    <source>
        <dbReference type="SAM" id="MobiDB-lite"/>
    </source>
</evidence>
<name>A0A1Y1UAU8_9TREE</name>
<feature type="compositionally biased region" description="Low complexity" evidence="5">
    <location>
        <begin position="265"/>
        <end position="278"/>
    </location>
</feature>
<feature type="region of interest" description="Disordered" evidence="5">
    <location>
        <begin position="263"/>
        <end position="291"/>
    </location>
</feature>
<dbReference type="InterPro" id="IPR007696">
    <property type="entry name" value="DNA_mismatch_repair_MutS_core"/>
</dbReference>
<accession>A0A1Y1UAU8</accession>
<evidence type="ECO:0000256" key="2">
    <source>
        <dbReference type="ARBA" id="ARBA00022741"/>
    </source>
</evidence>
<proteinExistence type="inferred from homology"/>
<feature type="compositionally biased region" description="Polar residues" evidence="5">
    <location>
        <begin position="1002"/>
        <end position="1011"/>
    </location>
</feature>
<dbReference type="InterPro" id="IPR027417">
    <property type="entry name" value="P-loop_NTPase"/>
</dbReference>
<dbReference type="InterPro" id="IPR045076">
    <property type="entry name" value="MutS"/>
</dbReference>
<feature type="region of interest" description="Disordered" evidence="5">
    <location>
        <begin position="114"/>
        <end position="134"/>
    </location>
</feature>
<dbReference type="GO" id="GO:0030983">
    <property type="term" value="F:mismatched DNA binding"/>
    <property type="evidence" value="ECO:0007669"/>
    <property type="project" value="InterPro"/>
</dbReference>
<keyword evidence="2" id="KW-0547">Nucleotide-binding</keyword>
<feature type="region of interest" description="Disordered" evidence="5">
    <location>
        <begin position="1"/>
        <end position="71"/>
    </location>
</feature>
<dbReference type="GO" id="GO:0140664">
    <property type="term" value="F:ATP-dependent DNA damage sensor activity"/>
    <property type="evidence" value="ECO:0007669"/>
    <property type="project" value="InterPro"/>
</dbReference>
<feature type="compositionally biased region" description="Basic and acidic residues" evidence="5">
    <location>
        <begin position="1030"/>
        <end position="1039"/>
    </location>
</feature>
<dbReference type="InterPro" id="IPR036187">
    <property type="entry name" value="DNA_mismatch_repair_MutS_sf"/>
</dbReference>
<dbReference type="PROSITE" id="PS00486">
    <property type="entry name" value="DNA_MISMATCH_REPAIR_2"/>
    <property type="match status" value="1"/>
</dbReference>
<dbReference type="InterPro" id="IPR000432">
    <property type="entry name" value="DNA_mismatch_repair_MutS_C"/>
</dbReference>
<comment type="caution">
    <text evidence="7">The sequence shown here is derived from an EMBL/GenBank/DDBJ whole genome shotgun (WGS) entry which is preliminary data.</text>
</comment>
<dbReference type="GO" id="GO:0005634">
    <property type="term" value="C:nucleus"/>
    <property type="evidence" value="ECO:0007669"/>
    <property type="project" value="TreeGrafter"/>
</dbReference>
<comment type="similarity">
    <text evidence="1">Belongs to the DNA mismatch repair MutS family.</text>
</comment>
<dbReference type="PANTHER" id="PTHR11361">
    <property type="entry name" value="DNA MISMATCH REPAIR PROTEIN MUTS FAMILY MEMBER"/>
    <property type="match status" value="1"/>
</dbReference>
<dbReference type="GO" id="GO:0051026">
    <property type="term" value="P:chiasma assembly"/>
    <property type="evidence" value="ECO:0007669"/>
    <property type="project" value="TreeGrafter"/>
</dbReference>
<dbReference type="EMBL" id="NBSH01000012">
    <property type="protein sequence ID" value="ORX35171.1"/>
    <property type="molecule type" value="Genomic_DNA"/>
</dbReference>
<evidence type="ECO:0000259" key="6">
    <source>
        <dbReference type="PROSITE" id="PS00486"/>
    </source>
</evidence>
<feature type="region of interest" description="Disordered" evidence="5">
    <location>
        <begin position="986"/>
        <end position="1065"/>
    </location>
</feature>
<dbReference type="SMART" id="SM00533">
    <property type="entry name" value="MUTSd"/>
    <property type="match status" value="1"/>
</dbReference>
<dbReference type="GO" id="GO:0005524">
    <property type="term" value="F:ATP binding"/>
    <property type="evidence" value="ECO:0007669"/>
    <property type="project" value="UniProtKB-KW"/>
</dbReference>
<evidence type="ECO:0000256" key="1">
    <source>
        <dbReference type="ARBA" id="ARBA00006271"/>
    </source>
</evidence>
<dbReference type="Pfam" id="PF00488">
    <property type="entry name" value="MutS_V"/>
    <property type="match status" value="1"/>
</dbReference>
<feature type="compositionally biased region" description="Polar residues" evidence="5">
    <location>
        <begin position="38"/>
        <end position="53"/>
    </location>
</feature>
<keyword evidence="4" id="KW-0238">DNA-binding</keyword>
<feature type="compositionally biased region" description="Polar residues" evidence="5">
    <location>
        <begin position="17"/>
        <end position="26"/>
    </location>
</feature>
<reference evidence="7 8" key="1">
    <citation type="submission" date="2017-03" db="EMBL/GenBank/DDBJ databases">
        <title>Widespread Adenine N6-methylation of Active Genes in Fungi.</title>
        <authorList>
            <consortium name="DOE Joint Genome Institute"/>
            <person name="Mondo S.J."/>
            <person name="Dannebaum R.O."/>
            <person name="Kuo R.C."/>
            <person name="Louie K.B."/>
            <person name="Bewick A.J."/>
            <person name="Labutti K."/>
            <person name="Haridas S."/>
            <person name="Kuo A."/>
            <person name="Salamov A."/>
            <person name="Ahrendt S.R."/>
            <person name="Lau R."/>
            <person name="Bowen B.P."/>
            <person name="Lipzen A."/>
            <person name="Sullivan W."/>
            <person name="Andreopoulos W.B."/>
            <person name="Clum A."/>
            <person name="Lindquist E."/>
            <person name="Daum C."/>
            <person name="Northen T.R."/>
            <person name="Ramamoorthy G."/>
            <person name="Schmitz R.J."/>
            <person name="Gryganskyi A."/>
            <person name="Culley D."/>
            <person name="Magnuson J."/>
            <person name="James T.Y."/>
            <person name="O'Malley M.A."/>
            <person name="Stajich J.E."/>
            <person name="Spatafora J.W."/>
            <person name="Visel A."/>
            <person name="Grigoriev I.V."/>
        </authorList>
    </citation>
    <scope>NUCLEOTIDE SEQUENCE [LARGE SCALE GENOMIC DNA]</scope>
    <source>
        <strain evidence="7 8">NRRL Y-17943</strain>
    </source>
</reference>
<dbReference type="CDD" id="cd03281">
    <property type="entry name" value="ABC_MSH5_euk"/>
    <property type="match status" value="1"/>
</dbReference>
<evidence type="ECO:0000313" key="7">
    <source>
        <dbReference type="EMBL" id="ORX35171.1"/>
    </source>
</evidence>
<gene>
    <name evidence="7" type="ORF">BD324DRAFT_634151</name>
</gene>
<dbReference type="RefSeq" id="XP_021869387.1">
    <property type="nucleotide sequence ID" value="XM_022016708.1"/>
</dbReference>
<dbReference type="SUPFAM" id="SSF48334">
    <property type="entry name" value="DNA repair protein MutS, domain III"/>
    <property type="match status" value="1"/>
</dbReference>
<dbReference type="SMART" id="SM00534">
    <property type="entry name" value="MUTSac"/>
    <property type="match status" value="1"/>
</dbReference>
<dbReference type="PANTHER" id="PTHR11361:SF20">
    <property type="entry name" value="MUTS PROTEIN HOMOLOG 5"/>
    <property type="match status" value="1"/>
</dbReference>
<evidence type="ECO:0000256" key="3">
    <source>
        <dbReference type="ARBA" id="ARBA00022840"/>
    </source>
</evidence>
<dbReference type="GeneID" id="33558517"/>
<dbReference type="Proteomes" id="UP000193218">
    <property type="component" value="Unassembled WGS sequence"/>
</dbReference>
<organism evidence="7 8">
    <name type="scientific">Kockovaella imperatae</name>
    <dbReference type="NCBI Taxonomy" id="4999"/>
    <lineage>
        <taxon>Eukaryota</taxon>
        <taxon>Fungi</taxon>
        <taxon>Dikarya</taxon>
        <taxon>Basidiomycota</taxon>
        <taxon>Agaricomycotina</taxon>
        <taxon>Tremellomycetes</taxon>
        <taxon>Tremellales</taxon>
        <taxon>Cuniculitremaceae</taxon>
        <taxon>Kockovaella</taxon>
    </lineage>
</organism>
<keyword evidence="8" id="KW-1185">Reference proteome</keyword>
<keyword evidence="3" id="KW-0067">ATP-binding</keyword>
<dbReference type="Pfam" id="PF05192">
    <property type="entry name" value="MutS_III"/>
    <property type="match status" value="1"/>
</dbReference>
<dbReference type="GO" id="GO:0006298">
    <property type="term" value="P:mismatch repair"/>
    <property type="evidence" value="ECO:0007669"/>
    <property type="project" value="InterPro"/>
</dbReference>
<feature type="compositionally biased region" description="Acidic residues" evidence="5">
    <location>
        <begin position="114"/>
        <end position="127"/>
    </location>
</feature>
<dbReference type="STRING" id="4999.A0A1Y1UAU8"/>
<dbReference type="Gene3D" id="3.40.50.300">
    <property type="entry name" value="P-loop containing nucleotide triphosphate hydrolases"/>
    <property type="match status" value="1"/>
</dbReference>
<dbReference type="AlphaFoldDB" id="A0A1Y1UAU8"/>
<protein>
    <submittedName>
        <fullName evidence="7">Muts domain V-domain-containing protein</fullName>
    </submittedName>
</protein>
<dbReference type="OrthoDB" id="29596at2759"/>
<dbReference type="Gene3D" id="1.10.1420.10">
    <property type="match status" value="1"/>
</dbReference>
<evidence type="ECO:0000313" key="8">
    <source>
        <dbReference type="Proteomes" id="UP000193218"/>
    </source>
</evidence>
<dbReference type="InParanoid" id="A0A1Y1UAU8"/>